<evidence type="ECO:0000256" key="2">
    <source>
        <dbReference type="ARBA" id="ARBA00022692"/>
    </source>
</evidence>
<evidence type="ECO:0000256" key="7">
    <source>
        <dbReference type="SAM" id="MobiDB-lite"/>
    </source>
</evidence>
<protein>
    <submittedName>
        <fullName evidence="9">Adipose-regulatory protein-domain-containing protein</fullName>
    </submittedName>
</protein>
<dbReference type="GO" id="GO:0005789">
    <property type="term" value="C:endoplasmic reticulum membrane"/>
    <property type="evidence" value="ECO:0007669"/>
    <property type="project" value="UniProtKB-SubCell"/>
</dbReference>
<feature type="compositionally biased region" description="Basic residues" evidence="7">
    <location>
        <begin position="306"/>
        <end position="316"/>
    </location>
</feature>
<reference evidence="9" key="1">
    <citation type="submission" date="2020-11" db="EMBL/GenBank/DDBJ databases">
        <authorList>
            <consortium name="DOE Joint Genome Institute"/>
            <person name="Ahrendt S."/>
            <person name="Riley R."/>
            <person name="Andreopoulos W."/>
            <person name="Labutti K."/>
            <person name="Pangilinan J."/>
            <person name="Ruiz-Duenas F.J."/>
            <person name="Barrasa J.M."/>
            <person name="Sanchez-Garcia M."/>
            <person name="Camarero S."/>
            <person name="Miyauchi S."/>
            <person name="Serrano A."/>
            <person name="Linde D."/>
            <person name="Babiker R."/>
            <person name="Drula E."/>
            <person name="Ayuso-Fernandez I."/>
            <person name="Pacheco R."/>
            <person name="Padilla G."/>
            <person name="Ferreira P."/>
            <person name="Barriuso J."/>
            <person name="Kellner H."/>
            <person name="Castanera R."/>
            <person name="Alfaro M."/>
            <person name="Ramirez L."/>
            <person name="Pisabarro A.G."/>
            <person name="Kuo A."/>
            <person name="Tritt A."/>
            <person name="Lipzen A."/>
            <person name="He G."/>
            <person name="Yan M."/>
            <person name="Ng V."/>
            <person name="Cullen D."/>
            <person name="Martin F."/>
            <person name="Rosso M.-N."/>
            <person name="Henrissat B."/>
            <person name="Hibbett D."/>
            <person name="Martinez A.T."/>
            <person name="Grigoriev I.V."/>
        </authorList>
    </citation>
    <scope>NUCLEOTIDE SEQUENCE</scope>
    <source>
        <strain evidence="9">AH 40177</strain>
    </source>
</reference>
<evidence type="ECO:0000256" key="8">
    <source>
        <dbReference type="SAM" id="Phobius"/>
    </source>
</evidence>
<evidence type="ECO:0000256" key="6">
    <source>
        <dbReference type="ARBA" id="ARBA00023136"/>
    </source>
</evidence>
<proteinExistence type="predicted"/>
<comment type="subcellular location">
    <subcellularLocation>
        <location evidence="1">Endoplasmic reticulum membrane</location>
        <topology evidence="1">Multi-pass membrane protein</topology>
    </subcellularLocation>
</comment>
<dbReference type="EMBL" id="JADNRY010000007">
    <property type="protein sequence ID" value="KAF9076132.1"/>
    <property type="molecule type" value="Genomic_DNA"/>
</dbReference>
<evidence type="ECO:0000256" key="3">
    <source>
        <dbReference type="ARBA" id="ARBA00022824"/>
    </source>
</evidence>
<evidence type="ECO:0000256" key="4">
    <source>
        <dbReference type="ARBA" id="ARBA00022989"/>
    </source>
</evidence>
<dbReference type="Proteomes" id="UP000772434">
    <property type="component" value="Unassembled WGS sequence"/>
</dbReference>
<gene>
    <name evidence="9" type="ORF">BDP27DRAFT_1398412</name>
</gene>
<dbReference type="GO" id="GO:0006629">
    <property type="term" value="P:lipid metabolic process"/>
    <property type="evidence" value="ECO:0007669"/>
    <property type="project" value="UniProtKB-KW"/>
</dbReference>
<dbReference type="PANTHER" id="PTHR21212">
    <property type="entry name" value="BERNARDINELLI-SEIP CONGENITAL LIPODYSTROPHY 2 HOMOLOG BSCL2 PROTEIN"/>
    <property type="match status" value="1"/>
</dbReference>
<keyword evidence="5" id="KW-0443">Lipid metabolism</keyword>
<keyword evidence="10" id="KW-1185">Reference proteome</keyword>
<evidence type="ECO:0000313" key="10">
    <source>
        <dbReference type="Proteomes" id="UP000772434"/>
    </source>
</evidence>
<dbReference type="OrthoDB" id="3990054at2759"/>
<feature type="transmembrane region" description="Helical" evidence="8">
    <location>
        <begin position="37"/>
        <end position="62"/>
    </location>
</feature>
<evidence type="ECO:0000313" key="9">
    <source>
        <dbReference type="EMBL" id="KAF9076132.1"/>
    </source>
</evidence>
<dbReference type="Pfam" id="PF06775">
    <property type="entry name" value="Seipin"/>
    <property type="match status" value="1"/>
</dbReference>
<dbReference type="InterPro" id="IPR009617">
    <property type="entry name" value="Seipin"/>
</dbReference>
<evidence type="ECO:0000256" key="1">
    <source>
        <dbReference type="ARBA" id="ARBA00004477"/>
    </source>
</evidence>
<keyword evidence="2 8" id="KW-0812">Transmembrane</keyword>
<sequence>MDAETAEKERYSYGFWNLLQAPIDFLFQTLRPYTPNLVSLFVFFALIPLLAFLSLSAGLIVWQNVAVGWQIPLYLQYGDNLQPYAHAILPDLSVRQPYDVVLQLAVPSSESNFALGNFMSALTLSTNNNKTLATVRRPALVIPPKSTFFSSKPHLITIDIPMLDSFVTGTSQVVADVMIGRQDVWKNIGNGEGRELSVFSASLKGILVHKGFRGLVTRFPTFFSMVCSAIFFAILFSILAGCLLPSILQSSPENDAKANPDQLDDNDQKSHLINDQYPEEPSDTATNASEPQEEKDDDNLSQSVKSARRRRRRSTKNKNASEGSSIKSESEPVMIRSDSERSTNPLRRRRSKTLEVDT</sequence>
<dbReference type="GO" id="GO:0140042">
    <property type="term" value="P:lipid droplet formation"/>
    <property type="evidence" value="ECO:0007669"/>
    <property type="project" value="UniProtKB-ARBA"/>
</dbReference>
<keyword evidence="6 8" id="KW-0472">Membrane</keyword>
<dbReference type="CDD" id="cd23995">
    <property type="entry name" value="Seipin_BSCL2_like"/>
    <property type="match status" value="1"/>
</dbReference>
<comment type="caution">
    <text evidence="9">The sequence shown here is derived from an EMBL/GenBank/DDBJ whole genome shotgun (WGS) entry which is preliminary data.</text>
</comment>
<feature type="region of interest" description="Disordered" evidence="7">
    <location>
        <begin position="254"/>
        <end position="358"/>
    </location>
</feature>
<dbReference type="PANTHER" id="PTHR21212:SF0">
    <property type="entry name" value="SEIPIN"/>
    <property type="match status" value="1"/>
</dbReference>
<keyword evidence="3" id="KW-0256">Endoplasmic reticulum</keyword>
<name>A0A9P5Q7L6_9AGAR</name>
<feature type="compositionally biased region" description="Polar residues" evidence="7">
    <location>
        <begin position="317"/>
        <end position="327"/>
    </location>
</feature>
<evidence type="ECO:0000256" key="5">
    <source>
        <dbReference type="ARBA" id="ARBA00023098"/>
    </source>
</evidence>
<dbReference type="AlphaFoldDB" id="A0A9P5Q7L6"/>
<feature type="transmembrane region" description="Helical" evidence="8">
    <location>
        <begin position="222"/>
        <end position="248"/>
    </location>
</feature>
<keyword evidence="4 8" id="KW-1133">Transmembrane helix</keyword>
<accession>A0A9P5Q7L6</accession>
<organism evidence="9 10">
    <name type="scientific">Rhodocollybia butyracea</name>
    <dbReference type="NCBI Taxonomy" id="206335"/>
    <lineage>
        <taxon>Eukaryota</taxon>
        <taxon>Fungi</taxon>
        <taxon>Dikarya</taxon>
        <taxon>Basidiomycota</taxon>
        <taxon>Agaricomycotina</taxon>
        <taxon>Agaricomycetes</taxon>
        <taxon>Agaricomycetidae</taxon>
        <taxon>Agaricales</taxon>
        <taxon>Marasmiineae</taxon>
        <taxon>Omphalotaceae</taxon>
        <taxon>Rhodocollybia</taxon>
    </lineage>
</organism>